<dbReference type="STRING" id="2903.R1DT25"/>
<dbReference type="EnsemblProtists" id="EOD38593">
    <property type="protein sequence ID" value="EOD38593"/>
    <property type="gene ID" value="EMIHUDRAFT_224375"/>
</dbReference>
<dbReference type="EnsemblProtists" id="EOD03685">
    <property type="protein sequence ID" value="EOD03685"/>
    <property type="gene ID" value="EMIHUDRAFT_221796"/>
</dbReference>
<evidence type="ECO:0000256" key="1">
    <source>
        <dbReference type="SAM" id="Phobius"/>
    </source>
</evidence>
<feature type="transmembrane region" description="Helical" evidence="1">
    <location>
        <begin position="209"/>
        <end position="231"/>
    </location>
</feature>
<dbReference type="Gene3D" id="3.90.79.10">
    <property type="entry name" value="Nucleoside Triphosphate Pyrophosphohydrolase"/>
    <property type="match status" value="1"/>
</dbReference>
<dbReference type="GO" id="GO:0010945">
    <property type="term" value="F:coenzyme A diphosphatase activity"/>
    <property type="evidence" value="ECO:0007669"/>
    <property type="project" value="InterPro"/>
</dbReference>
<dbReference type="InterPro" id="IPR045121">
    <property type="entry name" value="CoAse"/>
</dbReference>
<dbReference type="PANTHER" id="PTHR12992:SF44">
    <property type="entry name" value="NUDIX HYDROLASE DOMAIN-CONTAINING PROTEIN"/>
    <property type="match status" value="1"/>
</dbReference>
<dbReference type="Proteomes" id="UP000013827">
    <property type="component" value="Unassembled WGS sequence"/>
</dbReference>
<dbReference type="Pfam" id="PF00293">
    <property type="entry name" value="NUDIX"/>
    <property type="match status" value="1"/>
</dbReference>
<dbReference type="GeneID" id="17249942"/>
<protein>
    <recommendedName>
        <fullName evidence="2">Nudix hydrolase domain-containing protein</fullName>
    </recommendedName>
</protein>
<evidence type="ECO:0000313" key="3">
    <source>
        <dbReference type="EnsemblProtists" id="EOD38593"/>
    </source>
</evidence>
<proteinExistence type="predicted"/>
<dbReference type="CDD" id="cd03426">
    <property type="entry name" value="NUDIX_CoAse_Nudt7"/>
    <property type="match status" value="1"/>
</dbReference>
<dbReference type="InterPro" id="IPR015797">
    <property type="entry name" value="NUDIX_hydrolase-like_dom_sf"/>
</dbReference>
<dbReference type="PaxDb" id="2903-EOD03685"/>
<evidence type="ECO:0000259" key="2">
    <source>
        <dbReference type="PROSITE" id="PS51462"/>
    </source>
</evidence>
<dbReference type="eggNOG" id="KOG3069">
    <property type="taxonomic scope" value="Eukaryota"/>
</dbReference>
<dbReference type="SUPFAM" id="SSF55811">
    <property type="entry name" value="Nudix"/>
    <property type="match status" value="1"/>
</dbReference>
<feature type="domain" description="Nudix hydrolase" evidence="2">
    <location>
        <begin position="21"/>
        <end position="168"/>
    </location>
</feature>
<dbReference type="InterPro" id="IPR000086">
    <property type="entry name" value="NUDIX_hydrolase_dom"/>
</dbReference>
<dbReference type="HOGENOM" id="CLU_1186890_0_0_1"/>
<reference evidence="3" key="2">
    <citation type="submission" date="2024-10" db="UniProtKB">
        <authorList>
            <consortium name="EnsemblProtists"/>
        </authorList>
    </citation>
    <scope>IDENTIFICATION</scope>
</reference>
<keyword evidence="4" id="KW-1185">Reference proteome</keyword>
<dbReference type="PROSITE" id="PS51462">
    <property type="entry name" value="NUDIX"/>
    <property type="match status" value="1"/>
</dbReference>
<accession>A0A0D3KS58</accession>
<organism evidence="3 4">
    <name type="scientific">Emiliania huxleyi (strain CCMP1516)</name>
    <dbReference type="NCBI Taxonomy" id="280463"/>
    <lineage>
        <taxon>Eukaryota</taxon>
        <taxon>Haptista</taxon>
        <taxon>Haptophyta</taxon>
        <taxon>Prymnesiophyceae</taxon>
        <taxon>Isochrysidales</taxon>
        <taxon>Noelaerhabdaceae</taxon>
        <taxon>Emiliania</taxon>
    </lineage>
</organism>
<dbReference type="RefSeq" id="XP_005791022.1">
    <property type="nucleotide sequence ID" value="XM_005790965.1"/>
</dbReference>
<evidence type="ECO:0000313" key="4">
    <source>
        <dbReference type="Proteomes" id="UP000013827"/>
    </source>
</evidence>
<keyword evidence="1" id="KW-1133">Transmembrane helix</keyword>
<dbReference type="RefSeq" id="XP_005756114.1">
    <property type="nucleotide sequence ID" value="XM_005756057.1"/>
</dbReference>
<keyword evidence="1" id="KW-0812">Transmembrane</keyword>
<dbReference type="KEGG" id="ehx:EMIHUDRAFT_224375"/>
<name>A0A0D3KS58_EMIH1</name>
<reference evidence="4" key="1">
    <citation type="journal article" date="2013" name="Nature">
        <title>Pan genome of the phytoplankton Emiliania underpins its global distribution.</title>
        <authorList>
            <person name="Read B.A."/>
            <person name="Kegel J."/>
            <person name="Klute M.J."/>
            <person name="Kuo A."/>
            <person name="Lefebvre S.C."/>
            <person name="Maumus F."/>
            <person name="Mayer C."/>
            <person name="Miller J."/>
            <person name="Monier A."/>
            <person name="Salamov A."/>
            <person name="Young J."/>
            <person name="Aguilar M."/>
            <person name="Claverie J.M."/>
            <person name="Frickenhaus S."/>
            <person name="Gonzalez K."/>
            <person name="Herman E.K."/>
            <person name="Lin Y.C."/>
            <person name="Napier J."/>
            <person name="Ogata H."/>
            <person name="Sarno A.F."/>
            <person name="Shmutz J."/>
            <person name="Schroeder D."/>
            <person name="de Vargas C."/>
            <person name="Verret F."/>
            <person name="von Dassow P."/>
            <person name="Valentin K."/>
            <person name="Van de Peer Y."/>
            <person name="Wheeler G."/>
            <person name="Dacks J.B."/>
            <person name="Delwiche C.F."/>
            <person name="Dyhrman S.T."/>
            <person name="Glockner G."/>
            <person name="John U."/>
            <person name="Richards T."/>
            <person name="Worden A.Z."/>
            <person name="Zhang X."/>
            <person name="Grigoriev I.V."/>
            <person name="Allen A.E."/>
            <person name="Bidle K."/>
            <person name="Borodovsky M."/>
            <person name="Bowler C."/>
            <person name="Brownlee C."/>
            <person name="Cock J.M."/>
            <person name="Elias M."/>
            <person name="Gladyshev V.N."/>
            <person name="Groth M."/>
            <person name="Guda C."/>
            <person name="Hadaegh A."/>
            <person name="Iglesias-Rodriguez M.D."/>
            <person name="Jenkins J."/>
            <person name="Jones B.M."/>
            <person name="Lawson T."/>
            <person name="Leese F."/>
            <person name="Lindquist E."/>
            <person name="Lobanov A."/>
            <person name="Lomsadze A."/>
            <person name="Malik S.B."/>
            <person name="Marsh M.E."/>
            <person name="Mackinder L."/>
            <person name="Mock T."/>
            <person name="Mueller-Roeber B."/>
            <person name="Pagarete A."/>
            <person name="Parker M."/>
            <person name="Probert I."/>
            <person name="Quesneville H."/>
            <person name="Raines C."/>
            <person name="Rensing S.A."/>
            <person name="Riano-Pachon D.M."/>
            <person name="Richier S."/>
            <person name="Rokitta S."/>
            <person name="Shiraiwa Y."/>
            <person name="Soanes D.M."/>
            <person name="van der Giezen M."/>
            <person name="Wahlund T.M."/>
            <person name="Williams B."/>
            <person name="Wilson W."/>
            <person name="Wolfe G."/>
            <person name="Wurch L.L."/>
        </authorList>
    </citation>
    <scope>NUCLEOTIDE SEQUENCE</scope>
</reference>
<dbReference type="AlphaFoldDB" id="A0A0D3KS58"/>
<dbReference type="GeneID" id="17283864"/>
<dbReference type="KEGG" id="ehx:EMIHUDRAFT_221796"/>
<dbReference type="PANTHER" id="PTHR12992">
    <property type="entry name" value="NUDIX HYDROLASE"/>
    <property type="match status" value="1"/>
</dbReference>
<keyword evidence="1" id="KW-0472">Membrane</keyword>
<sequence length="234" mass="25001">MRFVEALRRNGVHGRRRDASPGRRAAIAAVFRTHQGREQVLFIRRAVNPRDPWSGNVALPGGRQDAADGGDDEATAIRETLEETGLDLRTPHWERLGRLVEDRIAGGGPKSLAVAMYGFAARSEGGESHVALTLQPTEVAAAWWYELWGLTLAFFSDLLRASSAGQPLVGEGAPPAFARAFTASAQSPVARSAAWLLESVRLRGARRTALTLAGASTMLLAAAVSVGIAVARLK</sequence>